<dbReference type="Proteomes" id="UP000617041">
    <property type="component" value="Unassembled WGS sequence"/>
</dbReference>
<reference evidence="1" key="1">
    <citation type="submission" date="2020-12" db="EMBL/GenBank/DDBJ databases">
        <title>Ramlibacter sp. nov., isolated from a freshwater alga, Cryptomonas.</title>
        <authorList>
            <person name="Kim H.M."/>
            <person name="Jeon C.O."/>
        </authorList>
    </citation>
    <scope>NUCLEOTIDE SEQUENCE</scope>
    <source>
        <strain evidence="1">CrO1</strain>
    </source>
</reference>
<protein>
    <submittedName>
        <fullName evidence="1">Uncharacterized protein</fullName>
    </submittedName>
</protein>
<evidence type="ECO:0000313" key="1">
    <source>
        <dbReference type="EMBL" id="MBK0392806.1"/>
    </source>
</evidence>
<accession>A0A934Q0W9</accession>
<keyword evidence="2" id="KW-1185">Reference proteome</keyword>
<evidence type="ECO:0000313" key="2">
    <source>
        <dbReference type="Proteomes" id="UP000617041"/>
    </source>
</evidence>
<dbReference type="AlphaFoldDB" id="A0A934Q0W9"/>
<proteinExistence type="predicted"/>
<comment type="caution">
    <text evidence="1">The sequence shown here is derived from an EMBL/GenBank/DDBJ whole genome shotgun (WGS) entry which is preliminary data.</text>
</comment>
<organism evidence="1 2">
    <name type="scientific">Ramlibacter algicola</name>
    <dbReference type="NCBI Taxonomy" id="2795217"/>
    <lineage>
        <taxon>Bacteria</taxon>
        <taxon>Pseudomonadati</taxon>
        <taxon>Pseudomonadota</taxon>
        <taxon>Betaproteobacteria</taxon>
        <taxon>Burkholderiales</taxon>
        <taxon>Comamonadaceae</taxon>
        <taxon>Ramlibacter</taxon>
    </lineage>
</organism>
<name>A0A934Q0W9_9BURK</name>
<sequence length="66" mass="7155">MSNAFTSSILHVTAVEGEEEAATRDVDVLTPEEKSRRRWLNDSPRQLAARIPNSVFALGQAGSEAA</sequence>
<gene>
    <name evidence="1" type="ORF">I8E28_09390</name>
</gene>
<dbReference type="RefSeq" id="WP_200787719.1">
    <property type="nucleotide sequence ID" value="NZ_JAEDAO010000001.1"/>
</dbReference>
<dbReference type="EMBL" id="JAEDAO010000001">
    <property type="protein sequence ID" value="MBK0392806.1"/>
    <property type="molecule type" value="Genomic_DNA"/>
</dbReference>